<dbReference type="Proteomes" id="UP000767327">
    <property type="component" value="Unassembled WGS sequence"/>
</dbReference>
<evidence type="ECO:0000313" key="3">
    <source>
        <dbReference type="EMBL" id="NLT79653.1"/>
    </source>
</evidence>
<comment type="caution">
    <text evidence="3">The sequence shown here is derived from an EMBL/GenBank/DDBJ whole genome shotgun (WGS) entry which is preliminary data.</text>
</comment>
<protein>
    <submittedName>
        <fullName evidence="3">Isopeptide-forming domain-containing fimbrial protein</fullName>
    </submittedName>
</protein>
<evidence type="ECO:0000313" key="4">
    <source>
        <dbReference type="Proteomes" id="UP000767327"/>
    </source>
</evidence>
<dbReference type="Gene3D" id="2.60.40.10">
    <property type="entry name" value="Immunoglobulins"/>
    <property type="match status" value="1"/>
</dbReference>
<dbReference type="EMBL" id="JAAXZR010000019">
    <property type="protein sequence ID" value="NLT79653.1"/>
    <property type="molecule type" value="Genomic_DNA"/>
</dbReference>
<feature type="transmembrane region" description="Helical" evidence="1">
    <location>
        <begin position="592"/>
        <end position="613"/>
    </location>
</feature>
<accession>A0A971CZ42</accession>
<dbReference type="AlphaFoldDB" id="A0A971CZ42"/>
<proteinExistence type="predicted"/>
<dbReference type="Pfam" id="PF17802">
    <property type="entry name" value="SpaA"/>
    <property type="match status" value="1"/>
</dbReference>
<reference evidence="3" key="1">
    <citation type="journal article" date="2020" name="Biotechnol. Biofuels">
        <title>New insights from the biogas microbiome by comprehensive genome-resolved metagenomics of nearly 1600 species originating from multiple anaerobic digesters.</title>
        <authorList>
            <person name="Campanaro S."/>
            <person name="Treu L."/>
            <person name="Rodriguez-R L.M."/>
            <person name="Kovalovszki A."/>
            <person name="Ziels R.M."/>
            <person name="Maus I."/>
            <person name="Zhu X."/>
            <person name="Kougias P.G."/>
            <person name="Basile A."/>
            <person name="Luo G."/>
            <person name="Schluter A."/>
            <person name="Konstantinidis K.T."/>
            <person name="Angelidaki I."/>
        </authorList>
    </citation>
    <scope>NUCLEOTIDE SEQUENCE</scope>
    <source>
        <strain evidence="3">AS01afH2WH_6</strain>
    </source>
</reference>
<keyword evidence="1" id="KW-0472">Membrane</keyword>
<reference evidence="3" key="2">
    <citation type="submission" date="2020-01" db="EMBL/GenBank/DDBJ databases">
        <authorList>
            <person name="Campanaro S."/>
        </authorList>
    </citation>
    <scope>NUCLEOTIDE SEQUENCE</scope>
    <source>
        <strain evidence="3">AS01afH2WH_6</strain>
    </source>
</reference>
<dbReference type="InterPro" id="IPR013783">
    <property type="entry name" value="Ig-like_fold"/>
</dbReference>
<dbReference type="NCBIfam" id="TIGR04226">
    <property type="entry name" value="RrgB_K2N_iso_D2"/>
    <property type="match status" value="1"/>
</dbReference>
<dbReference type="GO" id="GO:0005975">
    <property type="term" value="P:carbohydrate metabolic process"/>
    <property type="evidence" value="ECO:0007669"/>
    <property type="project" value="UniProtKB-ARBA"/>
</dbReference>
<gene>
    <name evidence="3" type="ORF">GXW98_05140</name>
</gene>
<organism evidence="3 4">
    <name type="scientific">Bifidobacterium crudilactis</name>
    <dbReference type="NCBI Taxonomy" id="327277"/>
    <lineage>
        <taxon>Bacteria</taxon>
        <taxon>Bacillati</taxon>
        <taxon>Actinomycetota</taxon>
        <taxon>Actinomycetes</taxon>
        <taxon>Bifidobacteriales</taxon>
        <taxon>Bifidobacteriaceae</taxon>
        <taxon>Bifidobacterium</taxon>
    </lineage>
</organism>
<evidence type="ECO:0000256" key="1">
    <source>
        <dbReference type="SAM" id="Phobius"/>
    </source>
</evidence>
<dbReference type="InterPro" id="IPR041033">
    <property type="entry name" value="SpaA_PFL_dom_1"/>
</dbReference>
<keyword evidence="1" id="KW-1133">Transmembrane helix</keyword>
<dbReference type="RefSeq" id="WP_273173592.1">
    <property type="nucleotide sequence ID" value="NZ_JAAXZR010000019.1"/>
</dbReference>
<dbReference type="Gene3D" id="2.60.40.740">
    <property type="match status" value="1"/>
</dbReference>
<keyword evidence="1" id="KW-0812">Transmembrane</keyword>
<dbReference type="InterPro" id="IPR026466">
    <property type="entry name" value="Fim_isopep_form_D2_dom"/>
</dbReference>
<name>A0A971CZ42_9BIFI</name>
<evidence type="ECO:0000259" key="2">
    <source>
        <dbReference type="Pfam" id="PF17802"/>
    </source>
</evidence>
<sequence>MGNMAVRAGDNRRDRRFREEQRSTERNLLRAGEVIMNTRLGVKRLAGLVVAASITLAGFGLVNTAQAATTDATITLSADKDGSTNATYTAYLIGAYTHKIFDDDGNLATVGLANPSGTGDDAAVKTAILTAAQGAGAPAAASANPADWVAANWLGYTTTPVSDDTTSAASPYAGYLQVFASALSVDQDFIGSGKAPSVVKTSQTVTSAIPLTFDNLQEGLYLIVETAGDSNNRSLPIIVGTQAWNDNDAKRVDFADGGVGVKPALGAAQLKNDATYVGKSIVGLDDGYSIGDLVEYEVTFAVPNLGSGKDDWATIITDTFPDGLNPPNPQDVKIYAGSDETPIQDKLKTGSISVTGSVLTITDLELLFAAKTGSGGTKWVNTAVVADTAVPVSAGTIIRIRYTAQINENAVSVFPSNPDEDVTDNTNTVTFDDPDHHSTSASEDDAIAYTFGFELEKVDADAQASKLEGAEFTVARADAPDTPLTFTETGVDNGEWQYDPESTNTTVISRGSGLFTISGVEAGEYIFTETKAPAGYFAVEPFTVTITPTFALNTQTLDTLEYELGDTSDAWLRGGTLIVIGDTTSSLGNLPYTGGIGIAIFLIVGAAVTIIGVRAHRQSAKAETAAAAI</sequence>
<feature type="domain" description="SpaA-like prealbumin fold" evidence="2">
    <location>
        <begin position="453"/>
        <end position="547"/>
    </location>
</feature>